<organism evidence="1 2">
    <name type="scientific">Pseudoneobacillus rhizosphaerae</name>
    <dbReference type="NCBI Taxonomy" id="2880968"/>
    <lineage>
        <taxon>Bacteria</taxon>
        <taxon>Bacillati</taxon>
        <taxon>Bacillota</taxon>
        <taxon>Bacilli</taxon>
        <taxon>Bacillales</taxon>
        <taxon>Bacillaceae</taxon>
        <taxon>Pseudoneobacillus</taxon>
    </lineage>
</organism>
<dbReference type="RefSeq" id="WP_230498528.1">
    <property type="nucleotide sequence ID" value="NZ_CAKJTG010000031.1"/>
</dbReference>
<proteinExistence type="predicted"/>
<gene>
    <name evidence="1" type="ORF">NEOCIP111885_04018</name>
</gene>
<dbReference type="Proteomes" id="UP000789845">
    <property type="component" value="Unassembled WGS sequence"/>
</dbReference>
<sequence>MYYQNEMLANSKVQEIEATSREAWKFNSLKKESHFQNVFQKFLGSLNNKKSKMDNSNCVIC</sequence>
<accession>A0A9C7LCG5</accession>
<name>A0A9C7LCG5_9BACI</name>
<dbReference type="AlphaFoldDB" id="A0A9C7LCG5"/>
<dbReference type="EMBL" id="CAKJTG010000031">
    <property type="protein sequence ID" value="CAG9610272.1"/>
    <property type="molecule type" value="Genomic_DNA"/>
</dbReference>
<evidence type="ECO:0000313" key="1">
    <source>
        <dbReference type="EMBL" id="CAG9610272.1"/>
    </source>
</evidence>
<keyword evidence="2" id="KW-1185">Reference proteome</keyword>
<evidence type="ECO:0000313" key="2">
    <source>
        <dbReference type="Proteomes" id="UP000789845"/>
    </source>
</evidence>
<reference evidence="1" key="1">
    <citation type="submission" date="2021-10" db="EMBL/GenBank/DDBJ databases">
        <authorList>
            <person name="Criscuolo A."/>
        </authorList>
    </citation>
    <scope>NUCLEOTIDE SEQUENCE</scope>
    <source>
        <strain evidence="1">CIP111885</strain>
    </source>
</reference>
<comment type="caution">
    <text evidence="1">The sequence shown here is derived from an EMBL/GenBank/DDBJ whole genome shotgun (WGS) entry which is preliminary data.</text>
</comment>
<protein>
    <submittedName>
        <fullName evidence="1">Uncharacterized protein</fullName>
    </submittedName>
</protein>